<evidence type="ECO:0000256" key="12">
    <source>
        <dbReference type="ARBA" id="ARBA00022683"/>
    </source>
</evidence>
<protein>
    <recommendedName>
        <fullName evidence="5">PTS system mannitol-specific EIICBA component</fullName>
        <ecNumber evidence="4">2.7.1.197</ecNumber>
    </recommendedName>
    <alternativeName>
        <fullName evidence="17">EIICBA-Mtl</fullName>
    </alternativeName>
</protein>
<evidence type="ECO:0000256" key="19">
    <source>
        <dbReference type="SAM" id="Phobius"/>
    </source>
</evidence>
<name>A0A3S0IS71_9DEIO</name>
<evidence type="ECO:0000313" key="23">
    <source>
        <dbReference type="EMBL" id="RTR30305.1"/>
    </source>
</evidence>
<dbReference type="EC" id="2.7.1.197" evidence="4"/>
<evidence type="ECO:0000256" key="11">
    <source>
        <dbReference type="ARBA" id="ARBA00022679"/>
    </source>
</evidence>
<organism evidence="23 24">
    <name type="scientific">Deinococcus radiophilus</name>
    <dbReference type="NCBI Taxonomy" id="32062"/>
    <lineage>
        <taxon>Bacteria</taxon>
        <taxon>Thermotogati</taxon>
        <taxon>Deinococcota</taxon>
        <taxon>Deinococci</taxon>
        <taxon>Deinococcales</taxon>
        <taxon>Deinococcaceae</taxon>
        <taxon>Deinococcus</taxon>
    </lineage>
</organism>
<dbReference type="PROSITE" id="PS00372">
    <property type="entry name" value="PTS_EIIA_TYPE_2_HIS"/>
    <property type="match status" value="1"/>
</dbReference>
<dbReference type="GO" id="GO:0016301">
    <property type="term" value="F:kinase activity"/>
    <property type="evidence" value="ECO:0007669"/>
    <property type="project" value="UniProtKB-KW"/>
</dbReference>
<gene>
    <name evidence="23" type="ORF">EJ104_02010</name>
</gene>
<dbReference type="InterPro" id="IPR029503">
    <property type="entry name" value="PTS_EIIB_mannitol"/>
</dbReference>
<dbReference type="PROSITE" id="PS51099">
    <property type="entry name" value="PTS_EIIB_TYPE_2"/>
    <property type="match status" value="1"/>
</dbReference>
<dbReference type="OrthoDB" id="9814222at2"/>
<dbReference type="NCBIfam" id="NF011663">
    <property type="entry name" value="PRK15083.1"/>
    <property type="match status" value="1"/>
</dbReference>
<evidence type="ECO:0000256" key="1">
    <source>
        <dbReference type="ARBA" id="ARBA00001655"/>
    </source>
</evidence>
<feature type="domain" description="PTS EIIA type-2" evidence="20">
    <location>
        <begin position="536"/>
        <end position="675"/>
    </location>
</feature>
<dbReference type="PANTHER" id="PTHR30181:SF2">
    <property type="entry name" value="PTS SYSTEM MANNITOL-SPECIFIC EIICBA COMPONENT"/>
    <property type="match status" value="1"/>
</dbReference>
<dbReference type="EMBL" id="RXPE01000002">
    <property type="protein sequence ID" value="RTR30305.1"/>
    <property type="molecule type" value="Genomic_DNA"/>
</dbReference>
<evidence type="ECO:0000256" key="6">
    <source>
        <dbReference type="ARBA" id="ARBA00022448"/>
    </source>
</evidence>
<keyword evidence="7" id="KW-1003">Cell membrane</keyword>
<keyword evidence="13 19" id="KW-0812">Transmembrane</keyword>
<dbReference type="InterPro" id="IPR002178">
    <property type="entry name" value="PTS_EIIA_type-2_dom"/>
</dbReference>
<evidence type="ECO:0000256" key="2">
    <source>
        <dbReference type="ARBA" id="ARBA00004429"/>
    </source>
</evidence>
<feature type="transmembrane region" description="Helical" evidence="19">
    <location>
        <begin position="84"/>
        <end position="113"/>
    </location>
</feature>
<feature type="transmembrane region" description="Helical" evidence="19">
    <location>
        <begin position="317"/>
        <end position="339"/>
    </location>
</feature>
<dbReference type="Pfam" id="PF02302">
    <property type="entry name" value="PTS_IIB"/>
    <property type="match status" value="1"/>
</dbReference>
<feature type="transmembrane region" description="Helical" evidence="19">
    <location>
        <begin position="20"/>
        <end position="48"/>
    </location>
</feature>
<keyword evidence="8" id="KW-0997">Cell inner membrane</keyword>
<evidence type="ECO:0000256" key="16">
    <source>
        <dbReference type="ARBA" id="ARBA00023136"/>
    </source>
</evidence>
<keyword evidence="9" id="KW-0597">Phosphoprotein</keyword>
<comment type="subunit">
    <text evidence="3">Homodimer.</text>
</comment>
<feature type="transmembrane region" description="Helical" evidence="19">
    <location>
        <begin position="134"/>
        <end position="155"/>
    </location>
</feature>
<keyword evidence="10" id="KW-0762">Sugar transport</keyword>
<dbReference type="InterPro" id="IPR036095">
    <property type="entry name" value="PTS_EIIB-like_sf"/>
</dbReference>
<comment type="subcellular location">
    <subcellularLocation>
        <location evidence="2">Cell inner membrane</location>
        <topology evidence="2">Multi-pass membrane protein</topology>
    </subcellularLocation>
</comment>
<dbReference type="AlphaFoldDB" id="A0A3S0IS71"/>
<dbReference type="RefSeq" id="WP_126351086.1">
    <property type="nucleotide sequence ID" value="NZ_CP086380.1"/>
</dbReference>
<keyword evidence="11" id="KW-0808">Transferase</keyword>
<dbReference type="GO" id="GO:0022872">
    <property type="term" value="F:protein-N(PI)-phosphohistidine-mannitol phosphotransferase system transmembrane transporter activity"/>
    <property type="evidence" value="ECO:0007669"/>
    <property type="project" value="InterPro"/>
</dbReference>
<dbReference type="PANTHER" id="PTHR30181">
    <property type="entry name" value="MANNITOL PERMEASE IIC COMPONENT"/>
    <property type="match status" value="1"/>
</dbReference>
<dbReference type="PROSITE" id="PS51094">
    <property type="entry name" value="PTS_EIIA_TYPE_2"/>
    <property type="match status" value="1"/>
</dbReference>
<proteinExistence type="predicted"/>
<keyword evidence="24" id="KW-1185">Reference proteome</keyword>
<dbReference type="SUPFAM" id="SSF52794">
    <property type="entry name" value="PTS system IIB component-like"/>
    <property type="match status" value="1"/>
</dbReference>
<dbReference type="Proteomes" id="UP000277766">
    <property type="component" value="Unassembled WGS sequence"/>
</dbReference>
<keyword evidence="16 19" id="KW-0472">Membrane</keyword>
<dbReference type="InterPro" id="IPR050893">
    <property type="entry name" value="Sugar_PTS"/>
</dbReference>
<dbReference type="InterPro" id="IPR004718">
    <property type="entry name" value="PTS_IIC_mtl"/>
</dbReference>
<feature type="region of interest" description="Disordered" evidence="18">
    <location>
        <begin position="513"/>
        <end position="536"/>
    </location>
</feature>
<feature type="transmembrane region" description="Helical" evidence="19">
    <location>
        <begin position="161"/>
        <end position="186"/>
    </location>
</feature>
<evidence type="ECO:0000256" key="3">
    <source>
        <dbReference type="ARBA" id="ARBA00011738"/>
    </source>
</evidence>
<dbReference type="Pfam" id="PF02378">
    <property type="entry name" value="PTS_EIIC"/>
    <property type="match status" value="1"/>
</dbReference>
<reference evidence="23 24" key="1">
    <citation type="submission" date="2018-12" db="EMBL/GenBank/DDBJ databases">
        <title>Deinococcus radiophilus ATCC 27603 genome sequencing and assembly.</title>
        <authorList>
            <person name="Maclea K.S."/>
            <person name="Maynard C.R."/>
        </authorList>
    </citation>
    <scope>NUCLEOTIDE SEQUENCE [LARGE SCALE GENOMIC DNA]</scope>
    <source>
        <strain evidence="23 24">ATCC 27603</strain>
    </source>
</reference>
<evidence type="ECO:0000256" key="8">
    <source>
        <dbReference type="ARBA" id="ARBA00022519"/>
    </source>
</evidence>
<keyword evidence="6" id="KW-0813">Transport</keyword>
<feature type="transmembrane region" description="Helical" evidence="19">
    <location>
        <begin position="60"/>
        <end position="78"/>
    </location>
</feature>
<dbReference type="Gene3D" id="3.40.50.2300">
    <property type="match status" value="1"/>
</dbReference>
<evidence type="ECO:0000256" key="10">
    <source>
        <dbReference type="ARBA" id="ARBA00022597"/>
    </source>
</evidence>
<dbReference type="GO" id="GO:0005886">
    <property type="term" value="C:plasma membrane"/>
    <property type="evidence" value="ECO:0007669"/>
    <property type="project" value="UniProtKB-SubCell"/>
</dbReference>
<evidence type="ECO:0000259" key="20">
    <source>
        <dbReference type="PROSITE" id="PS51094"/>
    </source>
</evidence>
<keyword evidence="15 19" id="KW-1133">Transmembrane helix</keyword>
<evidence type="ECO:0000256" key="14">
    <source>
        <dbReference type="ARBA" id="ARBA00022777"/>
    </source>
</evidence>
<accession>A0A3S0IS71</accession>
<dbReference type="InterPro" id="IPR003501">
    <property type="entry name" value="PTS_EIIB_2/3"/>
</dbReference>
<evidence type="ECO:0000256" key="17">
    <source>
        <dbReference type="ARBA" id="ARBA00030684"/>
    </source>
</evidence>
<dbReference type="InterPro" id="IPR016152">
    <property type="entry name" value="PTrfase/Anion_transptr"/>
</dbReference>
<feature type="transmembrane region" description="Helical" evidence="19">
    <location>
        <begin position="273"/>
        <end position="297"/>
    </location>
</feature>
<evidence type="ECO:0000256" key="13">
    <source>
        <dbReference type="ARBA" id="ARBA00022692"/>
    </source>
</evidence>
<keyword evidence="14" id="KW-0418">Kinase</keyword>
<dbReference type="Pfam" id="PF00359">
    <property type="entry name" value="PTS_EIIA_2"/>
    <property type="match status" value="1"/>
</dbReference>
<dbReference type="SUPFAM" id="SSF55804">
    <property type="entry name" value="Phoshotransferase/anion transport protein"/>
    <property type="match status" value="1"/>
</dbReference>
<evidence type="ECO:0000256" key="15">
    <source>
        <dbReference type="ARBA" id="ARBA00022989"/>
    </source>
</evidence>
<evidence type="ECO:0000313" key="24">
    <source>
        <dbReference type="Proteomes" id="UP000277766"/>
    </source>
</evidence>
<dbReference type="CDD" id="cd05567">
    <property type="entry name" value="PTS_IIB_mannitol"/>
    <property type="match status" value="1"/>
</dbReference>
<dbReference type="GO" id="GO:0090563">
    <property type="term" value="F:protein-phosphocysteine-sugar phosphotransferase activity"/>
    <property type="evidence" value="ECO:0007669"/>
    <property type="project" value="TreeGrafter"/>
</dbReference>
<dbReference type="InterPro" id="IPR013014">
    <property type="entry name" value="PTS_EIIC_2"/>
</dbReference>
<evidence type="ECO:0000256" key="18">
    <source>
        <dbReference type="SAM" id="MobiDB-lite"/>
    </source>
</evidence>
<evidence type="ECO:0000259" key="21">
    <source>
        <dbReference type="PROSITE" id="PS51099"/>
    </source>
</evidence>
<keyword evidence="12" id="KW-0598">Phosphotransferase system</keyword>
<evidence type="ECO:0000256" key="7">
    <source>
        <dbReference type="ARBA" id="ARBA00022475"/>
    </source>
</evidence>
<evidence type="ECO:0000256" key="9">
    <source>
        <dbReference type="ARBA" id="ARBA00022553"/>
    </source>
</evidence>
<feature type="domain" description="PTS EIIB type-2" evidence="21">
    <location>
        <begin position="394"/>
        <end position="488"/>
    </location>
</feature>
<dbReference type="Gene3D" id="3.40.930.10">
    <property type="entry name" value="Mannitol-specific EII, Chain A"/>
    <property type="match status" value="1"/>
</dbReference>
<dbReference type="InterPro" id="IPR003352">
    <property type="entry name" value="PTS_EIIC"/>
</dbReference>
<dbReference type="NCBIfam" id="TIGR00851">
    <property type="entry name" value="mtlA"/>
    <property type="match status" value="1"/>
</dbReference>
<evidence type="ECO:0000256" key="4">
    <source>
        <dbReference type="ARBA" id="ARBA00011909"/>
    </source>
</evidence>
<dbReference type="PROSITE" id="PS51104">
    <property type="entry name" value="PTS_EIIC_TYPE_2"/>
    <property type="match status" value="1"/>
</dbReference>
<dbReference type="GO" id="GO:0009401">
    <property type="term" value="P:phosphoenolpyruvate-dependent sugar phosphotransferase system"/>
    <property type="evidence" value="ECO:0007669"/>
    <property type="project" value="UniProtKB-KW"/>
</dbReference>
<comment type="catalytic activity">
    <reaction evidence="1">
        <text>D-mannitol(out) + N(pros)-phospho-L-histidyl-[protein] = D-mannitol 1-phosphate(in) + L-histidyl-[protein]</text>
        <dbReference type="Rhea" id="RHEA:33363"/>
        <dbReference type="Rhea" id="RHEA-COMP:9745"/>
        <dbReference type="Rhea" id="RHEA-COMP:9746"/>
        <dbReference type="ChEBI" id="CHEBI:16899"/>
        <dbReference type="ChEBI" id="CHEBI:29979"/>
        <dbReference type="ChEBI" id="CHEBI:61381"/>
        <dbReference type="ChEBI" id="CHEBI:64837"/>
        <dbReference type="EC" id="2.7.1.197"/>
    </reaction>
</comment>
<dbReference type="CDD" id="cd00211">
    <property type="entry name" value="PTS_IIA_fru"/>
    <property type="match status" value="1"/>
</dbReference>
<dbReference type="InterPro" id="IPR013011">
    <property type="entry name" value="PTS_EIIB_2"/>
</dbReference>
<sequence>MTTPNQTNSGRDMVQRFGRFLSAMVMPNIGAFIAWGLITALFIPTGWLPNERLGEMVGPMITYLLPLLIAYMGGRLVADHRGGVIGAIAAMGVIAGTDIPMFIGAMIMGPLGGWIIKQFDAATAHRVPQGFEMLVNNFSAGIIGALLAILGYYAIGPVVESFSALISGGVQWLVTAGLLPLVSLFIEPGKILFLNNAINHGILTPLGTQQAAETGKSLYFLLEANPGPGLGVLLAYWVFAKGAIKSSAPGAAIIHFLGGIHEIYFPYVLMRPALILAVIAGGMAGIATLVALGGGLVSAASPGSIFAILALTPRDGFLANIAAVIVAAAVSFAVSALILRGATYTEDDLAAAQSGSREMKGGAPAPAAAGVAAGTGTAPTLTSDLSELSAQPVRKVVFACDAGMGSSAMGATGFRRKVQAAGLPIEVTNTSIENIPSDADIVVTQQNLTSRARTKQPGARHVSIDNFVGNPIYDRMIDELKTAAAGTGAAAVMPTAAPVQVVTVPAETSAAAPAQSVAAPTPTTPPSVPAPAPSGGVLRRENVQIGLASEGRDAAIRRAGEALVRSGYVNPNYVPAMLEREELVSTYIGNGVAIPHGVDAAKPAIKASGIVVHQYPQGVDFDGQTAYLVIGIAGQGNDHMEILSKIATVLEDEQTVMRLAQTTDADELYRTLSAG</sequence>
<evidence type="ECO:0000259" key="22">
    <source>
        <dbReference type="PROSITE" id="PS51104"/>
    </source>
</evidence>
<comment type="caution">
    <text evidence="23">The sequence shown here is derived from an EMBL/GenBank/DDBJ whole genome shotgun (WGS) entry which is preliminary data.</text>
</comment>
<feature type="domain" description="PTS EIIC type-2" evidence="22">
    <location>
        <begin position="17"/>
        <end position="352"/>
    </location>
</feature>
<evidence type="ECO:0000256" key="5">
    <source>
        <dbReference type="ARBA" id="ARBA00015039"/>
    </source>
</evidence>
<feature type="compositionally biased region" description="Pro residues" evidence="18">
    <location>
        <begin position="522"/>
        <end position="532"/>
    </location>
</feature>